<name>A0A4Y2IFS6_ARAVE</name>
<protein>
    <recommendedName>
        <fullName evidence="1">Mos1 transposase HTH domain-containing protein</fullName>
    </recommendedName>
</protein>
<dbReference type="InterPro" id="IPR052709">
    <property type="entry name" value="Transposase-MT_Hybrid"/>
</dbReference>
<dbReference type="AlphaFoldDB" id="A0A4Y2IFS6"/>
<dbReference type="InterPro" id="IPR041426">
    <property type="entry name" value="Mos1_HTH"/>
</dbReference>
<keyword evidence="3" id="KW-1185">Reference proteome</keyword>
<dbReference type="EMBL" id="BGPR01002633">
    <property type="protein sequence ID" value="GBM76591.1"/>
    <property type="molecule type" value="Genomic_DNA"/>
</dbReference>
<accession>A0A4Y2IFS6</accession>
<dbReference type="PANTHER" id="PTHR46060:SF1">
    <property type="entry name" value="MARINER MOS1 TRANSPOSASE-LIKE PROTEIN"/>
    <property type="match status" value="1"/>
</dbReference>
<gene>
    <name evidence="2" type="ORF">AVEN_228946_1</name>
</gene>
<dbReference type="Pfam" id="PF17906">
    <property type="entry name" value="HTH_48"/>
    <property type="match status" value="1"/>
</dbReference>
<evidence type="ECO:0000313" key="2">
    <source>
        <dbReference type="EMBL" id="GBM76591.1"/>
    </source>
</evidence>
<dbReference type="PANTHER" id="PTHR46060">
    <property type="entry name" value="MARINER MOS1 TRANSPOSASE-LIKE PROTEIN"/>
    <property type="match status" value="1"/>
</dbReference>
<evidence type="ECO:0000313" key="3">
    <source>
        <dbReference type="Proteomes" id="UP000499080"/>
    </source>
</evidence>
<reference evidence="2 3" key="1">
    <citation type="journal article" date="2019" name="Sci. Rep.">
        <title>Orb-weaving spider Araneus ventricosus genome elucidates the spidroin gene catalogue.</title>
        <authorList>
            <person name="Kono N."/>
            <person name="Nakamura H."/>
            <person name="Ohtoshi R."/>
            <person name="Moran D.A.P."/>
            <person name="Shinohara A."/>
            <person name="Yoshida Y."/>
            <person name="Fujiwara M."/>
            <person name="Mori M."/>
            <person name="Tomita M."/>
            <person name="Arakawa K."/>
        </authorList>
    </citation>
    <scope>NUCLEOTIDE SEQUENCE [LARGE SCALE GENOMIC DNA]</scope>
</reference>
<comment type="caution">
    <text evidence="2">The sequence shown here is derived from an EMBL/GenBank/DDBJ whole genome shotgun (WGS) entry which is preliminary data.</text>
</comment>
<organism evidence="2 3">
    <name type="scientific">Araneus ventricosus</name>
    <name type="common">Orbweaver spider</name>
    <name type="synonym">Epeira ventricosa</name>
    <dbReference type="NCBI Taxonomy" id="182803"/>
    <lineage>
        <taxon>Eukaryota</taxon>
        <taxon>Metazoa</taxon>
        <taxon>Ecdysozoa</taxon>
        <taxon>Arthropoda</taxon>
        <taxon>Chelicerata</taxon>
        <taxon>Arachnida</taxon>
        <taxon>Araneae</taxon>
        <taxon>Araneomorphae</taxon>
        <taxon>Entelegynae</taxon>
        <taxon>Araneoidea</taxon>
        <taxon>Araneidae</taxon>
        <taxon>Araneus</taxon>
    </lineage>
</organism>
<dbReference type="OrthoDB" id="8184825at2759"/>
<dbReference type="Proteomes" id="UP000499080">
    <property type="component" value="Unassembled WGS sequence"/>
</dbReference>
<proteinExistence type="predicted"/>
<feature type="domain" description="Mos1 transposase HTH" evidence="1">
    <location>
        <begin position="16"/>
        <end position="58"/>
    </location>
</feature>
<evidence type="ECO:0000259" key="1">
    <source>
        <dbReference type="Pfam" id="PF17906"/>
    </source>
</evidence>
<sequence>MALVITSSTVEEQQAMIRFLFAKGNKVGKIHSELVGVYRKDCIDRTNAGRWCKMFQDGRRILVDEVRSGRPVFPSSSSIFDEIDNVKRENRRTTLNEIKERCNISYGSAWDILHEKLGYRKVCSRWVPEQLSEQHTGCRMACSQNFCSGSTRKVISVWRVLLQEMKPWPYT</sequence>